<comment type="caution">
    <text evidence="14">The sequence shown here is derived from an EMBL/GenBank/DDBJ whole genome shotgun (WGS) entry which is preliminary data.</text>
</comment>
<dbReference type="PROSITE" id="PS50885">
    <property type="entry name" value="HAMP"/>
    <property type="match status" value="1"/>
</dbReference>
<gene>
    <name evidence="14" type="ORF">C8P70_1138</name>
</gene>
<evidence type="ECO:0000313" key="14">
    <source>
        <dbReference type="EMBL" id="TDS58096.1"/>
    </source>
</evidence>
<keyword evidence="10 11" id="KW-0472">Membrane</keyword>
<dbReference type="PRINTS" id="PR00344">
    <property type="entry name" value="BCTRLSENSOR"/>
</dbReference>
<dbReference type="InterPro" id="IPR036097">
    <property type="entry name" value="HisK_dim/P_sf"/>
</dbReference>
<dbReference type="GO" id="GO:0000155">
    <property type="term" value="F:phosphorelay sensor kinase activity"/>
    <property type="evidence" value="ECO:0007669"/>
    <property type="project" value="InterPro"/>
</dbReference>
<dbReference type="GO" id="GO:0005886">
    <property type="term" value="C:plasma membrane"/>
    <property type="evidence" value="ECO:0007669"/>
    <property type="project" value="TreeGrafter"/>
</dbReference>
<dbReference type="OrthoDB" id="594725at2"/>
<dbReference type="InterPro" id="IPR003660">
    <property type="entry name" value="HAMP_dom"/>
</dbReference>
<evidence type="ECO:0000256" key="5">
    <source>
        <dbReference type="ARBA" id="ARBA00022679"/>
    </source>
</evidence>
<evidence type="ECO:0000256" key="7">
    <source>
        <dbReference type="ARBA" id="ARBA00022777"/>
    </source>
</evidence>
<keyword evidence="7 14" id="KW-0418">Kinase</keyword>
<protein>
    <recommendedName>
        <fullName evidence="3">histidine kinase</fullName>
        <ecNumber evidence="3">2.7.13.3</ecNumber>
    </recommendedName>
</protein>
<keyword evidence="15" id="KW-1185">Reference proteome</keyword>
<comment type="subcellular location">
    <subcellularLocation>
        <location evidence="2">Membrane</location>
        <topology evidence="2">Multi-pass membrane protein</topology>
    </subcellularLocation>
</comment>
<dbReference type="SMART" id="SM00304">
    <property type="entry name" value="HAMP"/>
    <property type="match status" value="1"/>
</dbReference>
<evidence type="ECO:0000256" key="2">
    <source>
        <dbReference type="ARBA" id="ARBA00004141"/>
    </source>
</evidence>
<dbReference type="SUPFAM" id="SSF55874">
    <property type="entry name" value="ATPase domain of HSP90 chaperone/DNA topoisomerase II/histidine kinase"/>
    <property type="match status" value="1"/>
</dbReference>
<dbReference type="PANTHER" id="PTHR45436">
    <property type="entry name" value="SENSOR HISTIDINE KINASE YKOH"/>
    <property type="match status" value="1"/>
</dbReference>
<evidence type="ECO:0000256" key="1">
    <source>
        <dbReference type="ARBA" id="ARBA00000085"/>
    </source>
</evidence>
<dbReference type="InterPro" id="IPR005467">
    <property type="entry name" value="His_kinase_dom"/>
</dbReference>
<sequence>MKIKTRLTLWFSVVAASILLIFAAVVYWSSAQNRKTEFYEELEKEAITKAKVFLEAKVKPSILHKIYKNNSEIINEVEVALYDYNFNLLYHDAAEIDRVKETPELIDEIIKNKKIRFFQDKWQVIGFTYSYGNQNYIITATALDEYGYTKLQNLLYTSLILVVIGLVLIYFAGVFFAQKILQPLQNINREIDKIKASNLDLRISVENQQDELAELVGAFNDMLDRLEDSFVAQKQFVSNISHELRTPLAAVITETELALSKEQDKIYYIETLRNTLSDAKKIVRLSDSLLDFAKASYDPEEINFKPTRMDEVVLNACQKLQKANPSYTFNFVIDESLDREELLSVNGNPYLLEVAVLNLLENACKFSKDRQCKIKLSYHLEKLKLMIIDKGEGINPEDLTRIFIPFFRGKNKNYTGGNGIGLALTKKIIDLHKAKIYVDSEVGKGTIFSVYF</sequence>
<dbReference type="SUPFAM" id="SSF47384">
    <property type="entry name" value="Homodimeric domain of signal transducing histidine kinase"/>
    <property type="match status" value="1"/>
</dbReference>
<dbReference type="Pfam" id="PF00512">
    <property type="entry name" value="HisKA"/>
    <property type="match status" value="1"/>
</dbReference>
<dbReference type="Gene3D" id="1.10.287.130">
    <property type="match status" value="1"/>
</dbReference>
<dbReference type="InterPro" id="IPR004358">
    <property type="entry name" value="Sig_transdc_His_kin-like_C"/>
</dbReference>
<feature type="transmembrane region" description="Helical" evidence="11">
    <location>
        <begin position="154"/>
        <end position="177"/>
    </location>
</feature>
<feature type="transmembrane region" description="Helical" evidence="11">
    <location>
        <begin position="7"/>
        <end position="28"/>
    </location>
</feature>
<evidence type="ECO:0000256" key="6">
    <source>
        <dbReference type="ARBA" id="ARBA00022692"/>
    </source>
</evidence>
<dbReference type="Pfam" id="PF02518">
    <property type="entry name" value="HATPase_c"/>
    <property type="match status" value="1"/>
</dbReference>
<evidence type="ECO:0000256" key="4">
    <source>
        <dbReference type="ARBA" id="ARBA00022553"/>
    </source>
</evidence>
<dbReference type="CDD" id="cd06225">
    <property type="entry name" value="HAMP"/>
    <property type="match status" value="1"/>
</dbReference>
<organism evidence="14 15">
    <name type="scientific">Myroides indicus</name>
    <dbReference type="NCBI Taxonomy" id="1323422"/>
    <lineage>
        <taxon>Bacteria</taxon>
        <taxon>Pseudomonadati</taxon>
        <taxon>Bacteroidota</taxon>
        <taxon>Flavobacteriia</taxon>
        <taxon>Flavobacteriales</taxon>
        <taxon>Flavobacteriaceae</taxon>
        <taxon>Myroides</taxon>
    </lineage>
</organism>
<keyword evidence="5" id="KW-0808">Transferase</keyword>
<dbReference type="AlphaFoldDB" id="A0A4R7EVA1"/>
<dbReference type="InterPro" id="IPR050428">
    <property type="entry name" value="TCS_sensor_his_kinase"/>
</dbReference>
<evidence type="ECO:0000256" key="10">
    <source>
        <dbReference type="ARBA" id="ARBA00023136"/>
    </source>
</evidence>
<name>A0A4R7EVA1_9FLAO</name>
<dbReference type="PANTHER" id="PTHR45436:SF15">
    <property type="entry name" value="SENSOR HISTIDINE KINASE CUSS"/>
    <property type="match status" value="1"/>
</dbReference>
<dbReference type="SMART" id="SM00388">
    <property type="entry name" value="HisKA"/>
    <property type="match status" value="1"/>
</dbReference>
<dbReference type="Pfam" id="PF00672">
    <property type="entry name" value="HAMP"/>
    <property type="match status" value="1"/>
</dbReference>
<dbReference type="CDD" id="cd00082">
    <property type="entry name" value="HisKA"/>
    <property type="match status" value="1"/>
</dbReference>
<dbReference type="EC" id="2.7.13.3" evidence="3"/>
<reference evidence="14 15" key="1">
    <citation type="submission" date="2019-03" db="EMBL/GenBank/DDBJ databases">
        <title>Genomic Encyclopedia of Archaeal and Bacterial Type Strains, Phase II (KMG-II): from individual species to whole genera.</title>
        <authorList>
            <person name="Goeker M."/>
        </authorList>
    </citation>
    <scope>NUCLEOTIDE SEQUENCE [LARGE SCALE GENOMIC DNA]</scope>
    <source>
        <strain evidence="14 15">DSM 28213</strain>
    </source>
</reference>
<evidence type="ECO:0000256" key="3">
    <source>
        <dbReference type="ARBA" id="ARBA00012438"/>
    </source>
</evidence>
<feature type="domain" description="HAMP" evidence="13">
    <location>
        <begin position="178"/>
        <end position="231"/>
    </location>
</feature>
<keyword evidence="9" id="KW-0902">Two-component regulatory system</keyword>
<dbReference type="RefSeq" id="WP_133712551.1">
    <property type="nucleotide sequence ID" value="NZ_SOAG01000013.1"/>
</dbReference>
<keyword evidence="8 11" id="KW-1133">Transmembrane helix</keyword>
<evidence type="ECO:0000256" key="8">
    <source>
        <dbReference type="ARBA" id="ARBA00022989"/>
    </source>
</evidence>
<evidence type="ECO:0000259" key="13">
    <source>
        <dbReference type="PROSITE" id="PS50885"/>
    </source>
</evidence>
<keyword evidence="4" id="KW-0597">Phosphoprotein</keyword>
<dbReference type="InterPro" id="IPR036890">
    <property type="entry name" value="HATPase_C_sf"/>
</dbReference>
<comment type="catalytic activity">
    <reaction evidence="1">
        <text>ATP + protein L-histidine = ADP + protein N-phospho-L-histidine.</text>
        <dbReference type="EC" id="2.7.13.3"/>
    </reaction>
</comment>
<evidence type="ECO:0000259" key="12">
    <source>
        <dbReference type="PROSITE" id="PS50109"/>
    </source>
</evidence>
<dbReference type="SMART" id="SM00387">
    <property type="entry name" value="HATPase_c"/>
    <property type="match status" value="1"/>
</dbReference>
<evidence type="ECO:0000313" key="15">
    <source>
        <dbReference type="Proteomes" id="UP000295215"/>
    </source>
</evidence>
<evidence type="ECO:0000256" key="9">
    <source>
        <dbReference type="ARBA" id="ARBA00023012"/>
    </source>
</evidence>
<dbReference type="Gene3D" id="3.30.565.10">
    <property type="entry name" value="Histidine kinase-like ATPase, C-terminal domain"/>
    <property type="match status" value="1"/>
</dbReference>
<feature type="domain" description="Histidine kinase" evidence="12">
    <location>
        <begin position="239"/>
        <end position="452"/>
    </location>
</feature>
<dbReference type="PROSITE" id="PS50109">
    <property type="entry name" value="HIS_KIN"/>
    <property type="match status" value="1"/>
</dbReference>
<dbReference type="Proteomes" id="UP000295215">
    <property type="component" value="Unassembled WGS sequence"/>
</dbReference>
<accession>A0A4R7EVA1</accession>
<dbReference type="Gene3D" id="6.10.340.10">
    <property type="match status" value="1"/>
</dbReference>
<dbReference type="SUPFAM" id="SSF158472">
    <property type="entry name" value="HAMP domain-like"/>
    <property type="match status" value="1"/>
</dbReference>
<dbReference type="InterPro" id="IPR003594">
    <property type="entry name" value="HATPase_dom"/>
</dbReference>
<evidence type="ECO:0000256" key="11">
    <source>
        <dbReference type="SAM" id="Phobius"/>
    </source>
</evidence>
<proteinExistence type="predicted"/>
<dbReference type="InterPro" id="IPR003661">
    <property type="entry name" value="HisK_dim/P_dom"/>
</dbReference>
<dbReference type="EMBL" id="SOAG01000013">
    <property type="protein sequence ID" value="TDS58096.1"/>
    <property type="molecule type" value="Genomic_DNA"/>
</dbReference>
<keyword evidence="6 11" id="KW-0812">Transmembrane</keyword>